<organism evidence="1">
    <name type="scientific">marine metagenome</name>
    <dbReference type="NCBI Taxonomy" id="408172"/>
    <lineage>
        <taxon>unclassified sequences</taxon>
        <taxon>metagenomes</taxon>
        <taxon>ecological metagenomes</taxon>
    </lineage>
</organism>
<protein>
    <submittedName>
        <fullName evidence="1">Uncharacterized protein</fullName>
    </submittedName>
</protein>
<dbReference type="EMBL" id="UINC01206746">
    <property type="protein sequence ID" value="SVE28515.1"/>
    <property type="molecule type" value="Genomic_DNA"/>
</dbReference>
<sequence length="43" mass="4955">MSGLLPRTVEFYHEKLAKLPQGSCVLQLKKKTLKGCCTYELWL</sequence>
<dbReference type="AlphaFoldDB" id="A0A383CA33"/>
<name>A0A383CA33_9ZZZZ</name>
<proteinExistence type="predicted"/>
<accession>A0A383CA33</accession>
<reference evidence="1" key="1">
    <citation type="submission" date="2018-05" db="EMBL/GenBank/DDBJ databases">
        <authorList>
            <person name="Lanie J.A."/>
            <person name="Ng W.-L."/>
            <person name="Kazmierczak K.M."/>
            <person name="Andrzejewski T.M."/>
            <person name="Davidsen T.M."/>
            <person name="Wayne K.J."/>
            <person name="Tettelin H."/>
            <person name="Glass J.I."/>
            <person name="Rusch D."/>
            <person name="Podicherti R."/>
            <person name="Tsui H.-C.T."/>
            <person name="Winkler M.E."/>
        </authorList>
    </citation>
    <scope>NUCLEOTIDE SEQUENCE</scope>
</reference>
<feature type="non-terminal residue" evidence="1">
    <location>
        <position position="43"/>
    </location>
</feature>
<gene>
    <name evidence="1" type="ORF">METZ01_LOCUS481369</name>
</gene>
<evidence type="ECO:0000313" key="1">
    <source>
        <dbReference type="EMBL" id="SVE28515.1"/>
    </source>
</evidence>